<organism evidence="2 3">
    <name type="scientific">Prorocentrum cordatum</name>
    <dbReference type="NCBI Taxonomy" id="2364126"/>
    <lineage>
        <taxon>Eukaryota</taxon>
        <taxon>Sar</taxon>
        <taxon>Alveolata</taxon>
        <taxon>Dinophyceae</taxon>
        <taxon>Prorocentrales</taxon>
        <taxon>Prorocentraceae</taxon>
        <taxon>Prorocentrum</taxon>
    </lineage>
</organism>
<feature type="non-terminal residue" evidence="2">
    <location>
        <position position="1"/>
    </location>
</feature>
<gene>
    <name evidence="2" type="ORF">PCOR1329_LOCUS80206</name>
</gene>
<protein>
    <submittedName>
        <fullName evidence="2">Uncharacterized protein</fullName>
    </submittedName>
</protein>
<keyword evidence="3" id="KW-1185">Reference proteome</keyword>
<keyword evidence="1" id="KW-0812">Transmembrane</keyword>
<feature type="transmembrane region" description="Helical" evidence="1">
    <location>
        <begin position="76"/>
        <end position="96"/>
    </location>
</feature>
<keyword evidence="1" id="KW-0472">Membrane</keyword>
<comment type="caution">
    <text evidence="2">The sequence shown here is derived from an EMBL/GenBank/DDBJ whole genome shotgun (WGS) entry which is preliminary data.</text>
</comment>
<sequence>APRPPERGGLWPALAGAMGARASATIPVTPASDWAPYVAASGIVGVSEDEAIVHFIADALQSTPLPSPWKIGDCESGARISLISWVCLALLWLFFIHQRRLVCLSRIISSLHFMWFLGVDDRSGSSFLGVGCPAGSLIPRTGEGWCLCGSPAHVRQVLGGGQVQCVRGEGNSQ</sequence>
<name>A0ABN9XVH9_9DINO</name>
<keyword evidence="1" id="KW-1133">Transmembrane helix</keyword>
<evidence type="ECO:0000313" key="3">
    <source>
        <dbReference type="Proteomes" id="UP001189429"/>
    </source>
</evidence>
<proteinExistence type="predicted"/>
<accession>A0ABN9XVH9</accession>
<dbReference type="EMBL" id="CAUYUJ010021342">
    <property type="protein sequence ID" value="CAK0904062.1"/>
    <property type="molecule type" value="Genomic_DNA"/>
</dbReference>
<dbReference type="Proteomes" id="UP001189429">
    <property type="component" value="Unassembled WGS sequence"/>
</dbReference>
<reference evidence="2" key="1">
    <citation type="submission" date="2023-10" db="EMBL/GenBank/DDBJ databases">
        <authorList>
            <person name="Chen Y."/>
            <person name="Shah S."/>
            <person name="Dougan E. K."/>
            <person name="Thang M."/>
            <person name="Chan C."/>
        </authorList>
    </citation>
    <scope>NUCLEOTIDE SEQUENCE [LARGE SCALE GENOMIC DNA]</scope>
</reference>
<evidence type="ECO:0000256" key="1">
    <source>
        <dbReference type="SAM" id="Phobius"/>
    </source>
</evidence>
<evidence type="ECO:0000313" key="2">
    <source>
        <dbReference type="EMBL" id="CAK0904062.1"/>
    </source>
</evidence>